<reference evidence="10 11" key="1">
    <citation type="submission" date="2019-01" db="EMBL/GenBank/DDBJ databases">
        <title>Mucilaginibacter antarcticum sp. nov., isolated from antarctic soil.</title>
        <authorList>
            <person name="Yan Y.-Q."/>
            <person name="Du Z.-J."/>
        </authorList>
    </citation>
    <scope>NUCLEOTIDE SEQUENCE [LARGE SCALE GENOMIC DNA]</scope>
    <source>
        <strain evidence="10 11">F01003</strain>
    </source>
</reference>
<dbReference type="Pfam" id="PF07715">
    <property type="entry name" value="Plug"/>
    <property type="match status" value="1"/>
</dbReference>
<comment type="subcellular location">
    <subcellularLocation>
        <location evidence="1 7">Cell outer membrane</location>
        <topology evidence="1 7">Multi-pass membrane protein</topology>
    </subcellularLocation>
</comment>
<keyword evidence="4 7" id="KW-0812">Transmembrane</keyword>
<dbReference type="InterPro" id="IPR037066">
    <property type="entry name" value="Plug_dom_sf"/>
</dbReference>
<dbReference type="InterPro" id="IPR041700">
    <property type="entry name" value="OMP_b-brl_3"/>
</dbReference>
<evidence type="ECO:0000256" key="7">
    <source>
        <dbReference type="PROSITE-ProRule" id="PRU01360"/>
    </source>
</evidence>
<dbReference type="Proteomes" id="UP000286701">
    <property type="component" value="Unassembled WGS sequence"/>
</dbReference>
<evidence type="ECO:0000256" key="6">
    <source>
        <dbReference type="ARBA" id="ARBA00023237"/>
    </source>
</evidence>
<dbReference type="InterPro" id="IPR039426">
    <property type="entry name" value="TonB-dep_rcpt-like"/>
</dbReference>
<comment type="caution">
    <text evidence="10">The sequence shown here is derived from an EMBL/GenBank/DDBJ whole genome shotgun (WGS) entry which is preliminary data.</text>
</comment>
<dbReference type="SUPFAM" id="SSF56935">
    <property type="entry name" value="Porins"/>
    <property type="match status" value="1"/>
</dbReference>
<dbReference type="Gene3D" id="2.40.170.20">
    <property type="entry name" value="TonB-dependent receptor, beta-barrel domain"/>
    <property type="match status" value="1"/>
</dbReference>
<evidence type="ECO:0000256" key="1">
    <source>
        <dbReference type="ARBA" id="ARBA00004571"/>
    </source>
</evidence>
<accession>A0A3S3WFC5</accession>
<dbReference type="GO" id="GO:0030246">
    <property type="term" value="F:carbohydrate binding"/>
    <property type="evidence" value="ECO:0007669"/>
    <property type="project" value="InterPro"/>
</dbReference>
<dbReference type="SUPFAM" id="SSF49452">
    <property type="entry name" value="Starch-binding domain-like"/>
    <property type="match status" value="1"/>
</dbReference>
<evidence type="ECO:0000256" key="5">
    <source>
        <dbReference type="ARBA" id="ARBA00023136"/>
    </source>
</evidence>
<keyword evidence="6 7" id="KW-0998">Cell outer membrane</keyword>
<dbReference type="InterPro" id="IPR012910">
    <property type="entry name" value="Plug_dom"/>
</dbReference>
<dbReference type="InterPro" id="IPR036942">
    <property type="entry name" value="Beta-barrel_TonB_sf"/>
</dbReference>
<evidence type="ECO:0000259" key="9">
    <source>
        <dbReference type="Pfam" id="PF14905"/>
    </source>
</evidence>
<evidence type="ECO:0000256" key="3">
    <source>
        <dbReference type="ARBA" id="ARBA00022452"/>
    </source>
</evidence>
<protein>
    <submittedName>
        <fullName evidence="10">TonB-dependent receptor</fullName>
    </submittedName>
</protein>
<keyword evidence="3 7" id="KW-1134">Transmembrane beta strand</keyword>
<keyword evidence="11" id="KW-1185">Reference proteome</keyword>
<comment type="similarity">
    <text evidence="7">Belongs to the TonB-dependent receptor family.</text>
</comment>
<sequence>MIKQWLLIAFFFTAWLINTPALGQSSGNGVGINGLVIDSISKLPVSVGRVRLDNRQSVTLSAYGRFTFLNMLPGCYSLEIVVPGYQSKKIPVKVRASDSGIILDTIRLTLNIRELKTVSVISSKPLIRQQIDRLAYDVQADPESKILNLLDMLRKVPLVSVGIDDGIQIKGNANFKILINGRPAPFPSQNISTILKSMPAASIQRIEIITTPPAKYDGEGLGGLINIVTVKRLADGYNGSLNANYSKLNSGIANSLNIKNGKFGLTSLIGFNEETKPSASFVNSRAGLGVDASTLQQTGDQRYKGRTFYVNEFLSFEPDTLNLFTGSINYNQIKGTNRVDQFTTFSDMAKTQSYQLARTDGSKSLSLEIDINYQHSFKNDPDQTLTASYNFSDERDRQQNQNSFSHPINFDGLDFVQNNHDGLAEHTAQFDYSNTYHKLTLEAGGKYINRNNFSAFTYPSVDDNFSYLQQIYSIYNSYSLDLGSWGFKAGARLEHTYIDLDNTSAKQRYTNVIPSISIQRVFNPYNTLTFGYTQRIQRPSIDQLNPFVEIIDPKIRYTGNPYLLPVLNHSFELGYTNVKKGSFNVNLSYVFSNNTVQPFWTLADSVSTSTYQNIGKIHNLGMSVSIRYPIIKNMNLNINGRIAYTRLQGIVGTELYKNDGYQGFIYSYLSYAFLKTWRTSINGGFYGPTLLLQGRLNSYFYHSFSLSKRLLKNKLVAALAISNPFNKYRLAKSEIHATDFNQNFNSYTYFRNINLSLNYSFGRLKKEIKRADRGIDNDDKITIPK</sequence>
<evidence type="ECO:0000313" key="10">
    <source>
        <dbReference type="EMBL" id="RWY55650.1"/>
    </source>
</evidence>
<feature type="domain" description="Outer membrane protein beta-barrel" evidence="9">
    <location>
        <begin position="375"/>
        <end position="759"/>
    </location>
</feature>
<dbReference type="Gene3D" id="2.170.130.10">
    <property type="entry name" value="TonB-dependent receptor, plug domain"/>
    <property type="match status" value="1"/>
</dbReference>
<dbReference type="PANTHER" id="PTHR40980:SF4">
    <property type="entry name" value="TONB-DEPENDENT RECEPTOR-LIKE BETA-BARREL DOMAIN-CONTAINING PROTEIN"/>
    <property type="match status" value="1"/>
</dbReference>
<dbReference type="InterPro" id="IPR013784">
    <property type="entry name" value="Carb-bd-like_fold"/>
</dbReference>
<evidence type="ECO:0000313" key="11">
    <source>
        <dbReference type="Proteomes" id="UP000286701"/>
    </source>
</evidence>
<dbReference type="EMBL" id="SBIW01000002">
    <property type="protein sequence ID" value="RWY55650.1"/>
    <property type="molecule type" value="Genomic_DNA"/>
</dbReference>
<feature type="domain" description="TonB-dependent receptor plug" evidence="8">
    <location>
        <begin position="144"/>
        <end position="223"/>
    </location>
</feature>
<dbReference type="AlphaFoldDB" id="A0A3S3WFC5"/>
<keyword evidence="10" id="KW-0675">Receptor</keyword>
<evidence type="ECO:0000256" key="4">
    <source>
        <dbReference type="ARBA" id="ARBA00022692"/>
    </source>
</evidence>
<evidence type="ECO:0000259" key="8">
    <source>
        <dbReference type="Pfam" id="PF07715"/>
    </source>
</evidence>
<organism evidence="10 11">
    <name type="scientific">Mucilaginibacter gilvus</name>
    <dbReference type="NCBI Taxonomy" id="2305909"/>
    <lineage>
        <taxon>Bacteria</taxon>
        <taxon>Pseudomonadati</taxon>
        <taxon>Bacteroidota</taxon>
        <taxon>Sphingobacteriia</taxon>
        <taxon>Sphingobacteriales</taxon>
        <taxon>Sphingobacteriaceae</taxon>
        <taxon>Mucilaginibacter</taxon>
    </lineage>
</organism>
<evidence type="ECO:0000256" key="2">
    <source>
        <dbReference type="ARBA" id="ARBA00022448"/>
    </source>
</evidence>
<dbReference type="OrthoDB" id="606851at2"/>
<dbReference type="PANTHER" id="PTHR40980">
    <property type="entry name" value="PLUG DOMAIN-CONTAINING PROTEIN"/>
    <property type="match status" value="1"/>
</dbReference>
<dbReference type="GO" id="GO:0009279">
    <property type="term" value="C:cell outer membrane"/>
    <property type="evidence" value="ECO:0007669"/>
    <property type="project" value="UniProtKB-SubCell"/>
</dbReference>
<dbReference type="Pfam" id="PF14905">
    <property type="entry name" value="OMP_b-brl_3"/>
    <property type="match status" value="1"/>
</dbReference>
<proteinExistence type="inferred from homology"/>
<gene>
    <name evidence="10" type="ORF">EPL05_04555</name>
</gene>
<keyword evidence="5 7" id="KW-0472">Membrane</keyword>
<dbReference type="Gene3D" id="2.60.40.1120">
    <property type="entry name" value="Carboxypeptidase-like, regulatory domain"/>
    <property type="match status" value="1"/>
</dbReference>
<keyword evidence="2 7" id="KW-0813">Transport</keyword>
<name>A0A3S3WFC5_9SPHI</name>
<dbReference type="PROSITE" id="PS52016">
    <property type="entry name" value="TONB_DEPENDENT_REC_3"/>
    <property type="match status" value="1"/>
</dbReference>